<keyword evidence="2" id="KW-1185">Reference proteome</keyword>
<reference evidence="1 2" key="1">
    <citation type="submission" date="2023-07" db="EMBL/GenBank/DDBJ databases">
        <title>Closed genoem sequence of Methanomicrococcus sp. Hf6.</title>
        <authorList>
            <person name="Poehlein A."/>
            <person name="Protasov E."/>
            <person name="Platt K."/>
            <person name="Reeh H."/>
            <person name="Daniel R."/>
            <person name="Brune A."/>
        </authorList>
    </citation>
    <scope>NUCLEOTIDE SEQUENCE [LARGE SCALE GENOMIC DNA]</scope>
    <source>
        <strain evidence="1 2">Hf6</strain>
    </source>
</reference>
<dbReference type="KEGG" id="mehf:MmiHf6_15260"/>
<dbReference type="Proteomes" id="UP001302978">
    <property type="component" value="Chromosome"/>
</dbReference>
<dbReference type="AlphaFoldDB" id="A0AA96V9X6"/>
<dbReference type="RefSeq" id="WP_316557370.1">
    <property type="nucleotide sequence ID" value="NZ_CP131059.1"/>
</dbReference>
<name>A0AA96V9X6_9EURY</name>
<sequence>MKQFLFFWMVLILVFAAAFSGCLTDGENPGIEGEMISGNPFTSEVFTIDDDIYAAAAIILTDPSNQTVLEENITVEHNGNMIYIDIPIWQTRASAGEEEYEIYRANISIGKKSDYDNKGNFSVSVNGQDENETRRFSVENETLYVYGAASIKSGQFELDGDEIIFRAGTIYFNSAEHLDYDGMIQSDGFDSENNYFIYLPAKTADYGRSVNDREGHAEFVVGNQKELEDGKYTVSINDYELTFEIQNHEMINDEQFDSVWCF</sequence>
<organism evidence="1 2">
    <name type="scientific">Methanimicrococcus hongohii</name>
    <dbReference type="NCBI Taxonomy" id="3028295"/>
    <lineage>
        <taxon>Archaea</taxon>
        <taxon>Methanobacteriati</taxon>
        <taxon>Methanobacteriota</taxon>
        <taxon>Stenosarchaea group</taxon>
        <taxon>Methanomicrobia</taxon>
        <taxon>Methanosarcinales</taxon>
        <taxon>Methanosarcinaceae</taxon>
        <taxon>Methanimicrococcus</taxon>
    </lineage>
</organism>
<gene>
    <name evidence="1" type="ORF">MmiHf6_15260</name>
</gene>
<evidence type="ECO:0000313" key="1">
    <source>
        <dbReference type="EMBL" id="WNY24196.1"/>
    </source>
</evidence>
<dbReference type="GeneID" id="85196127"/>
<dbReference type="EMBL" id="CP131059">
    <property type="protein sequence ID" value="WNY24196.1"/>
    <property type="molecule type" value="Genomic_DNA"/>
</dbReference>
<dbReference type="PROSITE" id="PS51257">
    <property type="entry name" value="PROKAR_LIPOPROTEIN"/>
    <property type="match status" value="1"/>
</dbReference>
<accession>A0AA96V9X6</accession>
<protein>
    <submittedName>
        <fullName evidence="1">Uncharacterized protein</fullName>
    </submittedName>
</protein>
<evidence type="ECO:0000313" key="2">
    <source>
        <dbReference type="Proteomes" id="UP001302978"/>
    </source>
</evidence>
<proteinExistence type="predicted"/>